<dbReference type="Pfam" id="PF01619">
    <property type="entry name" value="Pro_dh"/>
    <property type="match status" value="1"/>
</dbReference>
<dbReference type="PANTHER" id="PTHR13914:SF34">
    <property type="entry name" value="PROLINE DEHYDROGENASE"/>
    <property type="match status" value="1"/>
</dbReference>
<comment type="function">
    <text evidence="5">Converts proline to delta-1-pyrroline-5-carboxylate.</text>
</comment>
<dbReference type="PANTHER" id="PTHR13914">
    <property type="entry name" value="PROLINE OXIDASE"/>
    <property type="match status" value="1"/>
</dbReference>
<dbReference type="EC" id="1.5.5.2" evidence="2 5"/>
<evidence type="ECO:0000256" key="5">
    <source>
        <dbReference type="RuleBase" id="RU364054"/>
    </source>
</evidence>
<dbReference type="GO" id="GO:0004657">
    <property type="term" value="F:proline dehydrogenase activity"/>
    <property type="evidence" value="ECO:0007669"/>
    <property type="project" value="UniProtKB-EC"/>
</dbReference>
<comment type="caution">
    <text evidence="7">The sequence shown here is derived from an EMBL/GenBank/DDBJ whole genome shotgun (WGS) entry which is preliminary data.</text>
</comment>
<dbReference type="Proteomes" id="UP001163105">
    <property type="component" value="Unassembled WGS sequence"/>
</dbReference>
<evidence type="ECO:0000256" key="2">
    <source>
        <dbReference type="ARBA" id="ARBA00012695"/>
    </source>
</evidence>
<evidence type="ECO:0000256" key="4">
    <source>
        <dbReference type="ARBA" id="ARBA00023062"/>
    </source>
</evidence>
<keyword evidence="4 5" id="KW-0642">Proline metabolism</keyword>
<dbReference type="EMBL" id="JAQHRD010000001">
    <property type="protein sequence ID" value="KAJ6445328.1"/>
    <property type="molecule type" value="Genomic_DNA"/>
</dbReference>
<evidence type="ECO:0000313" key="7">
    <source>
        <dbReference type="EMBL" id="KAJ6445328.1"/>
    </source>
</evidence>
<proteinExistence type="inferred from homology"/>
<keyword evidence="8" id="KW-1185">Reference proteome</keyword>
<evidence type="ECO:0000256" key="3">
    <source>
        <dbReference type="ARBA" id="ARBA00023002"/>
    </source>
</evidence>
<dbReference type="AlphaFoldDB" id="A0AB34G244"/>
<dbReference type="GO" id="GO:0005739">
    <property type="term" value="C:mitochondrion"/>
    <property type="evidence" value="ECO:0007669"/>
    <property type="project" value="TreeGrafter"/>
</dbReference>
<comment type="catalytic activity">
    <reaction evidence="5">
        <text>L-proline + a quinone = (S)-1-pyrroline-5-carboxylate + a quinol + H(+)</text>
        <dbReference type="Rhea" id="RHEA:23784"/>
        <dbReference type="ChEBI" id="CHEBI:15378"/>
        <dbReference type="ChEBI" id="CHEBI:17388"/>
        <dbReference type="ChEBI" id="CHEBI:24646"/>
        <dbReference type="ChEBI" id="CHEBI:60039"/>
        <dbReference type="ChEBI" id="CHEBI:132124"/>
        <dbReference type="EC" id="1.5.5.2"/>
    </reaction>
</comment>
<keyword evidence="5" id="KW-0274">FAD</keyword>
<keyword evidence="3 5" id="KW-0560">Oxidoreductase</keyword>
<dbReference type="SUPFAM" id="SSF51730">
    <property type="entry name" value="FAD-linked oxidoreductase"/>
    <property type="match status" value="1"/>
</dbReference>
<dbReference type="Gene3D" id="3.20.20.220">
    <property type="match status" value="1"/>
</dbReference>
<evidence type="ECO:0000256" key="1">
    <source>
        <dbReference type="ARBA" id="ARBA00005869"/>
    </source>
</evidence>
<dbReference type="GO" id="GO:0071949">
    <property type="term" value="F:FAD binding"/>
    <property type="evidence" value="ECO:0007669"/>
    <property type="project" value="TreeGrafter"/>
</dbReference>
<reference evidence="7" key="1">
    <citation type="submission" date="2023-01" db="EMBL/GenBank/DDBJ databases">
        <title>The growth and conidiation of Purpureocillium lavendulum are regulated by nitrogen source and histone H3K14 acetylation.</title>
        <authorList>
            <person name="Tang P."/>
            <person name="Han J."/>
            <person name="Zhang C."/>
            <person name="Tang P."/>
            <person name="Qi F."/>
            <person name="Zhang K."/>
            <person name="Liang L."/>
        </authorList>
    </citation>
    <scope>NUCLEOTIDE SEQUENCE</scope>
    <source>
        <strain evidence="7">YMF1.00683</strain>
    </source>
</reference>
<protein>
    <recommendedName>
        <fullName evidence="2 5">Proline dehydrogenase</fullName>
        <ecNumber evidence="2 5">1.5.5.2</ecNumber>
    </recommendedName>
</protein>
<dbReference type="GO" id="GO:0010133">
    <property type="term" value="P:L-proline catabolic process to L-glutamate"/>
    <property type="evidence" value="ECO:0007669"/>
    <property type="project" value="TreeGrafter"/>
</dbReference>
<sequence length="395" mass="44197">MGKRWLLQPSLAALSFICRSKSAIFDPDRNLALNKILRLVIYDQFAAGTNAVEVARKSRELKKMGFQGIILGYAKEFVLEDPAGGDQAKQEQGYTAAEYEVIQKWKKGTLETLRMIGAGDFLAIKLTGAGPVAINAMSAKKTMPEAVAEAMREICEETMRQGSRIWIDAEQQALQQGLDEWVLELMREYNREGEPLIYNTIQAYLKGAQANAYRHLKLAAEEGWTVAIKLVRGAYIENEVRSLIHDTKAETDRSYDSIVDMLICQNWPRGEKDIPFPSVALFLATHNTESAKKALAIYRERTAAGLPVAKLECGQIQGMADELSCLLLENYENFTRSQEGGSGRAPGVFKCLSWGSVSECMGYLYRRAVENRGAVERTEHMLTALKKELRRRVLG</sequence>
<accession>A0AB34G244</accession>
<gene>
    <name evidence="7" type="ORF">O9K51_00087</name>
</gene>
<name>A0AB34G244_9HYPO</name>
<organism evidence="7 8">
    <name type="scientific">Purpureocillium lavendulum</name>
    <dbReference type="NCBI Taxonomy" id="1247861"/>
    <lineage>
        <taxon>Eukaryota</taxon>
        <taxon>Fungi</taxon>
        <taxon>Dikarya</taxon>
        <taxon>Ascomycota</taxon>
        <taxon>Pezizomycotina</taxon>
        <taxon>Sordariomycetes</taxon>
        <taxon>Hypocreomycetidae</taxon>
        <taxon>Hypocreales</taxon>
        <taxon>Ophiocordycipitaceae</taxon>
        <taxon>Purpureocillium</taxon>
    </lineage>
</organism>
<keyword evidence="5" id="KW-0285">Flavoprotein</keyword>
<comment type="cofactor">
    <cofactor evidence="5">
        <name>FAD</name>
        <dbReference type="ChEBI" id="CHEBI:57692"/>
    </cofactor>
</comment>
<evidence type="ECO:0000313" key="8">
    <source>
        <dbReference type="Proteomes" id="UP001163105"/>
    </source>
</evidence>
<feature type="domain" description="Proline dehydrogenase" evidence="6">
    <location>
        <begin position="56"/>
        <end position="378"/>
    </location>
</feature>
<dbReference type="InterPro" id="IPR029041">
    <property type="entry name" value="FAD-linked_oxidoreductase-like"/>
</dbReference>
<comment type="similarity">
    <text evidence="1 5">Belongs to the proline oxidase family.</text>
</comment>
<evidence type="ECO:0000259" key="6">
    <source>
        <dbReference type="Pfam" id="PF01619"/>
    </source>
</evidence>
<dbReference type="InterPro" id="IPR002872">
    <property type="entry name" value="Proline_DH_dom"/>
</dbReference>
<dbReference type="InterPro" id="IPR015659">
    <property type="entry name" value="Proline_oxidase"/>
</dbReference>